<keyword evidence="1" id="KW-0732">Signal</keyword>
<dbReference type="EMBL" id="LIAE01008542">
    <property type="protein sequence ID" value="PAV73737.1"/>
    <property type="molecule type" value="Genomic_DNA"/>
</dbReference>
<evidence type="ECO:0000313" key="3">
    <source>
        <dbReference type="Proteomes" id="UP000218231"/>
    </source>
</evidence>
<organism evidence="2 3">
    <name type="scientific">Diploscapter pachys</name>
    <dbReference type="NCBI Taxonomy" id="2018661"/>
    <lineage>
        <taxon>Eukaryota</taxon>
        <taxon>Metazoa</taxon>
        <taxon>Ecdysozoa</taxon>
        <taxon>Nematoda</taxon>
        <taxon>Chromadorea</taxon>
        <taxon>Rhabditida</taxon>
        <taxon>Rhabditina</taxon>
        <taxon>Rhabditomorpha</taxon>
        <taxon>Rhabditoidea</taxon>
        <taxon>Rhabditidae</taxon>
        <taxon>Diploscapter</taxon>
    </lineage>
</organism>
<protein>
    <submittedName>
        <fullName evidence="2">Uncharacterized protein</fullName>
    </submittedName>
</protein>
<feature type="chain" id="PRO_5012335775" evidence="1">
    <location>
        <begin position="21"/>
        <end position="147"/>
    </location>
</feature>
<evidence type="ECO:0000256" key="1">
    <source>
        <dbReference type="SAM" id="SignalP"/>
    </source>
</evidence>
<sequence length="147" mass="15490">MLVSACVLAIAFLIPTLRHTKQKAHTTKPLSNTAHLQGTCLFIHKSPVPAPDTAPGAAQQQAVAQQAGFDLFEGAQETWIVGRQKTGQGDLQQARVQLGRAVGLNEVTPVGIQPATADLVTDLVRHLAVICNCSDAALPTRTGCECS</sequence>
<keyword evidence="3" id="KW-1185">Reference proteome</keyword>
<dbReference type="Proteomes" id="UP000218231">
    <property type="component" value="Unassembled WGS sequence"/>
</dbReference>
<feature type="signal peptide" evidence="1">
    <location>
        <begin position="1"/>
        <end position="20"/>
    </location>
</feature>
<comment type="caution">
    <text evidence="2">The sequence shown here is derived from an EMBL/GenBank/DDBJ whole genome shotgun (WGS) entry which is preliminary data.</text>
</comment>
<accession>A0A2A2KIJ8</accession>
<gene>
    <name evidence="2" type="ORF">WR25_05117</name>
</gene>
<proteinExistence type="predicted"/>
<name>A0A2A2KIJ8_9BILA</name>
<reference evidence="2 3" key="1">
    <citation type="journal article" date="2017" name="Curr. Biol.">
        <title>Genome architecture and evolution of a unichromosomal asexual nematode.</title>
        <authorList>
            <person name="Fradin H."/>
            <person name="Zegar C."/>
            <person name="Gutwein M."/>
            <person name="Lucas J."/>
            <person name="Kovtun M."/>
            <person name="Corcoran D."/>
            <person name="Baugh L.R."/>
            <person name="Kiontke K."/>
            <person name="Gunsalus K."/>
            <person name="Fitch D.H."/>
            <person name="Piano F."/>
        </authorList>
    </citation>
    <scope>NUCLEOTIDE SEQUENCE [LARGE SCALE GENOMIC DNA]</scope>
    <source>
        <strain evidence="2">PF1309</strain>
    </source>
</reference>
<dbReference type="AlphaFoldDB" id="A0A2A2KIJ8"/>
<evidence type="ECO:0000313" key="2">
    <source>
        <dbReference type="EMBL" id="PAV73737.1"/>
    </source>
</evidence>